<name>A0AAI9WYW1_9ASCO</name>
<comment type="function">
    <text evidence="9">Acts as a component of the essential kinetochore-associated NDC80 complex, which is required for chromosome segregation and spindle checkpoint activity.</text>
</comment>
<evidence type="ECO:0000256" key="11">
    <source>
        <dbReference type="SAM" id="MobiDB-lite"/>
    </source>
</evidence>
<dbReference type="GO" id="GO:0005634">
    <property type="term" value="C:nucleus"/>
    <property type="evidence" value="ECO:0007669"/>
    <property type="project" value="UniProtKB-SubCell"/>
</dbReference>
<comment type="subcellular location">
    <subcellularLocation>
        <location evidence="9">Nucleus</location>
    </subcellularLocation>
    <subcellularLocation>
        <location evidence="9">Chromosome</location>
        <location evidence="9">Centromere</location>
        <location evidence="9">Kinetochore</location>
    </subcellularLocation>
</comment>
<dbReference type="Proteomes" id="UP001202479">
    <property type="component" value="Unassembled WGS sequence"/>
</dbReference>
<evidence type="ECO:0000256" key="1">
    <source>
        <dbReference type="ARBA" id="ARBA00022454"/>
    </source>
</evidence>
<dbReference type="GO" id="GO:0000776">
    <property type="term" value="C:kinetochore"/>
    <property type="evidence" value="ECO:0007669"/>
    <property type="project" value="UniProtKB-KW"/>
</dbReference>
<accession>A0AAI9WYW1</accession>
<dbReference type="Pfam" id="PF08286">
    <property type="entry name" value="Spc24"/>
    <property type="match status" value="1"/>
</dbReference>
<protein>
    <recommendedName>
        <fullName evidence="9">Kinetochore protein Spc24</fullName>
    </recommendedName>
</protein>
<comment type="caution">
    <text evidence="12">The sequence shown here is derived from an EMBL/GenBank/DDBJ whole genome shotgun (WGS) entry which is preliminary data.</text>
</comment>
<keyword evidence="4 9" id="KW-0995">Kinetochore</keyword>
<proteinExistence type="inferred from homology"/>
<reference evidence="12" key="1">
    <citation type="journal article" date="2022" name="DNA Res.">
        <title>Genome analysis of five recently described species of the CUG-Ser clade uncovers Candida theae as a new hybrid lineage with pathogenic potential in the Candida parapsilosis species complex.</title>
        <authorList>
            <person name="Mixao V."/>
            <person name="Del Olmo V."/>
            <person name="Hegedusova E."/>
            <person name="Saus E."/>
            <person name="Pryszcz L."/>
            <person name="Cillingova A."/>
            <person name="Nosek J."/>
            <person name="Gabaldon T."/>
        </authorList>
    </citation>
    <scope>NUCLEOTIDE SEQUENCE</scope>
    <source>
        <strain evidence="12">CBS 10844</strain>
    </source>
</reference>
<evidence type="ECO:0000256" key="3">
    <source>
        <dbReference type="ARBA" id="ARBA00022776"/>
    </source>
</evidence>
<organism evidence="12 13">
    <name type="scientific">Candida oxycetoniae</name>
    <dbReference type="NCBI Taxonomy" id="497107"/>
    <lineage>
        <taxon>Eukaryota</taxon>
        <taxon>Fungi</taxon>
        <taxon>Dikarya</taxon>
        <taxon>Ascomycota</taxon>
        <taxon>Saccharomycotina</taxon>
        <taxon>Pichiomycetes</taxon>
        <taxon>Debaryomycetaceae</taxon>
        <taxon>Candida/Lodderomyces clade</taxon>
        <taxon>Candida</taxon>
    </lineage>
</organism>
<comment type="similarity">
    <text evidence="9">Belongs to the SPC24 family.</text>
</comment>
<keyword evidence="3 9" id="KW-0498">Mitosis</keyword>
<keyword evidence="2 9" id="KW-0132">Cell division</keyword>
<feature type="coiled-coil region" evidence="10">
    <location>
        <begin position="123"/>
        <end position="157"/>
    </location>
</feature>
<evidence type="ECO:0000256" key="5">
    <source>
        <dbReference type="ARBA" id="ARBA00023054"/>
    </source>
</evidence>
<dbReference type="InterPro" id="IPR038066">
    <property type="entry name" value="Spc24_Fungi_globular_sf"/>
</dbReference>
<comment type="subunit">
    <text evidence="9">Component of the NDC80 complex.</text>
</comment>
<keyword evidence="1 9" id="KW-0158">Chromosome</keyword>
<keyword evidence="5 10" id="KW-0175">Coiled coil</keyword>
<dbReference type="InterPro" id="IPR013252">
    <property type="entry name" value="Ndc80_Spc24"/>
</dbReference>
<sequence length="249" mass="29081">MSLLDTPDQKLQRLIEQLNLDVESQTIEQVEAVLNDTKLKRERELKILKDSNKRLSYEIQQKTKEINLLNKINDYNYELIDANSAISDYQLPTKVDKSGNIFQVIQIKLDELENLRMRIINETRDIQTSIANLTNRRNNLNRELNVLQEELNNPDLEVGEKEEILQNDGEIQKICLYRQLGIRLATTNNDTDKIPLSGEEKEEEEENKNIDVPLEKDVIIIDNGEYATSITIEPEYSEKYIADYIWDNL</sequence>
<evidence type="ECO:0000256" key="6">
    <source>
        <dbReference type="ARBA" id="ARBA00023242"/>
    </source>
</evidence>
<evidence type="ECO:0000256" key="9">
    <source>
        <dbReference type="RuleBase" id="RU368011"/>
    </source>
</evidence>
<dbReference type="RefSeq" id="XP_049181516.1">
    <property type="nucleotide sequence ID" value="XM_049322494.1"/>
</dbReference>
<dbReference type="GO" id="GO:0051301">
    <property type="term" value="P:cell division"/>
    <property type="evidence" value="ECO:0007669"/>
    <property type="project" value="UniProtKB-UniRule"/>
</dbReference>
<evidence type="ECO:0000256" key="2">
    <source>
        <dbReference type="ARBA" id="ARBA00022618"/>
    </source>
</evidence>
<dbReference type="AlphaFoldDB" id="A0AAI9WYW1"/>
<dbReference type="GeneID" id="73378995"/>
<dbReference type="SUPFAM" id="SSF143026">
    <property type="entry name" value="Kinetochore globular domain"/>
    <property type="match status" value="1"/>
</dbReference>
<gene>
    <name evidence="12" type="ORF">KGF56_001378</name>
</gene>
<evidence type="ECO:0000256" key="4">
    <source>
        <dbReference type="ARBA" id="ARBA00022838"/>
    </source>
</evidence>
<keyword evidence="7 9" id="KW-0131">Cell cycle</keyword>
<evidence type="ECO:0000256" key="7">
    <source>
        <dbReference type="ARBA" id="ARBA00023306"/>
    </source>
</evidence>
<feature type="region of interest" description="Disordered" evidence="11">
    <location>
        <begin position="189"/>
        <end position="209"/>
    </location>
</feature>
<keyword evidence="13" id="KW-1185">Reference proteome</keyword>
<keyword evidence="8 9" id="KW-0137">Centromere</keyword>
<dbReference type="Gene3D" id="3.30.160.430">
    <property type="match status" value="1"/>
</dbReference>
<evidence type="ECO:0000313" key="12">
    <source>
        <dbReference type="EMBL" id="KAI3405771.1"/>
    </source>
</evidence>
<dbReference type="EMBL" id="JAHUZD010000027">
    <property type="protein sequence ID" value="KAI3405771.1"/>
    <property type="molecule type" value="Genomic_DNA"/>
</dbReference>
<keyword evidence="6 9" id="KW-0539">Nucleus</keyword>
<evidence type="ECO:0000256" key="10">
    <source>
        <dbReference type="SAM" id="Coils"/>
    </source>
</evidence>
<evidence type="ECO:0000256" key="8">
    <source>
        <dbReference type="ARBA" id="ARBA00023328"/>
    </source>
</evidence>
<evidence type="ECO:0000313" key="13">
    <source>
        <dbReference type="Proteomes" id="UP001202479"/>
    </source>
</evidence>